<dbReference type="SUPFAM" id="SSF81324">
    <property type="entry name" value="Voltage-gated potassium channels"/>
    <property type="match status" value="2"/>
</dbReference>
<feature type="transmembrane region" description="Helical" evidence="9">
    <location>
        <begin position="387"/>
        <end position="407"/>
    </location>
</feature>
<dbReference type="Proteomes" id="UP000807353">
    <property type="component" value="Unassembled WGS sequence"/>
</dbReference>
<dbReference type="Pfam" id="PF07885">
    <property type="entry name" value="Ion_trans_2"/>
    <property type="match status" value="2"/>
</dbReference>
<keyword evidence="12" id="KW-1185">Reference proteome</keyword>
<reference evidence="11" key="1">
    <citation type="submission" date="2020-11" db="EMBL/GenBank/DDBJ databases">
        <authorList>
            <consortium name="DOE Joint Genome Institute"/>
            <person name="Ahrendt S."/>
            <person name="Riley R."/>
            <person name="Andreopoulos W."/>
            <person name="Labutti K."/>
            <person name="Pangilinan J."/>
            <person name="Ruiz-Duenas F.J."/>
            <person name="Barrasa J.M."/>
            <person name="Sanchez-Garcia M."/>
            <person name="Camarero S."/>
            <person name="Miyauchi S."/>
            <person name="Serrano A."/>
            <person name="Linde D."/>
            <person name="Babiker R."/>
            <person name="Drula E."/>
            <person name="Ayuso-Fernandez I."/>
            <person name="Pacheco R."/>
            <person name="Padilla G."/>
            <person name="Ferreira P."/>
            <person name="Barriuso J."/>
            <person name="Kellner H."/>
            <person name="Castanera R."/>
            <person name="Alfaro M."/>
            <person name="Ramirez L."/>
            <person name="Pisabarro A.G."/>
            <person name="Kuo A."/>
            <person name="Tritt A."/>
            <person name="Lipzen A."/>
            <person name="He G."/>
            <person name="Yan M."/>
            <person name="Ng V."/>
            <person name="Cullen D."/>
            <person name="Martin F."/>
            <person name="Rosso M.-N."/>
            <person name="Henrissat B."/>
            <person name="Hibbett D."/>
            <person name="Martinez A.T."/>
            <person name="Grigoriev I.V."/>
        </authorList>
    </citation>
    <scope>NUCLEOTIDE SEQUENCE</scope>
    <source>
        <strain evidence="11">CBS 247.69</strain>
    </source>
</reference>
<feature type="transmembrane region" description="Helical" evidence="9">
    <location>
        <begin position="66"/>
        <end position="90"/>
    </location>
</feature>
<keyword evidence="3 9" id="KW-0812">Transmembrane</keyword>
<feature type="region of interest" description="Disordered" evidence="8">
    <location>
        <begin position="463"/>
        <end position="493"/>
    </location>
</feature>
<feature type="non-terminal residue" evidence="11">
    <location>
        <position position="1"/>
    </location>
</feature>
<dbReference type="GO" id="GO:0030322">
    <property type="term" value="P:stabilization of membrane potential"/>
    <property type="evidence" value="ECO:0007669"/>
    <property type="project" value="TreeGrafter"/>
</dbReference>
<proteinExistence type="predicted"/>
<dbReference type="OrthoDB" id="297496at2759"/>
<protein>
    <recommendedName>
        <fullName evidence="10">Potassium channel domain-containing protein</fullName>
    </recommendedName>
</protein>
<dbReference type="GO" id="GO:0005886">
    <property type="term" value="C:plasma membrane"/>
    <property type="evidence" value="ECO:0007669"/>
    <property type="project" value="TreeGrafter"/>
</dbReference>
<evidence type="ECO:0000256" key="2">
    <source>
        <dbReference type="ARBA" id="ARBA00022448"/>
    </source>
</evidence>
<dbReference type="AlphaFoldDB" id="A0A9P5YBI1"/>
<evidence type="ECO:0000256" key="7">
    <source>
        <dbReference type="ARBA" id="ARBA00023303"/>
    </source>
</evidence>
<feature type="transmembrane region" description="Helical" evidence="9">
    <location>
        <begin position="184"/>
        <end position="209"/>
    </location>
</feature>
<feature type="transmembrane region" description="Helical" evidence="9">
    <location>
        <begin position="230"/>
        <end position="247"/>
    </location>
</feature>
<keyword evidence="6 9" id="KW-0472">Membrane</keyword>
<feature type="compositionally biased region" description="Basic and acidic residues" evidence="8">
    <location>
        <begin position="477"/>
        <end position="493"/>
    </location>
</feature>
<dbReference type="InterPro" id="IPR013099">
    <property type="entry name" value="K_chnl_dom"/>
</dbReference>
<feature type="transmembrane region" description="Helical" evidence="9">
    <location>
        <begin position="360"/>
        <end position="381"/>
    </location>
</feature>
<evidence type="ECO:0000256" key="1">
    <source>
        <dbReference type="ARBA" id="ARBA00004141"/>
    </source>
</evidence>
<keyword evidence="7" id="KW-0407">Ion channel</keyword>
<dbReference type="EMBL" id="MU150245">
    <property type="protein sequence ID" value="KAF9465687.1"/>
    <property type="molecule type" value="Genomic_DNA"/>
</dbReference>
<gene>
    <name evidence="11" type="ORF">BDZ94DRAFT_1214030</name>
</gene>
<dbReference type="PANTHER" id="PTHR11003:SF342">
    <property type="entry name" value="OUTWARD-RECTIFIER POTASSIUM CHANNEL TOK1"/>
    <property type="match status" value="1"/>
</dbReference>
<evidence type="ECO:0000256" key="8">
    <source>
        <dbReference type="SAM" id="MobiDB-lite"/>
    </source>
</evidence>
<evidence type="ECO:0000256" key="9">
    <source>
        <dbReference type="SAM" id="Phobius"/>
    </source>
</evidence>
<evidence type="ECO:0000256" key="5">
    <source>
        <dbReference type="ARBA" id="ARBA00023065"/>
    </source>
</evidence>
<dbReference type="Gene3D" id="1.10.287.70">
    <property type="match status" value="2"/>
</dbReference>
<dbReference type="GO" id="GO:0022841">
    <property type="term" value="F:potassium ion leak channel activity"/>
    <property type="evidence" value="ECO:0007669"/>
    <property type="project" value="TreeGrafter"/>
</dbReference>
<name>A0A9P5YBI1_9AGAR</name>
<feature type="domain" description="Potassium channel" evidence="10">
    <location>
        <begin position="234"/>
        <end position="302"/>
    </location>
</feature>
<dbReference type="GO" id="GO:0015271">
    <property type="term" value="F:outward rectifier potassium channel activity"/>
    <property type="evidence" value="ECO:0007669"/>
    <property type="project" value="TreeGrafter"/>
</dbReference>
<organism evidence="11 12">
    <name type="scientific">Collybia nuda</name>
    <dbReference type="NCBI Taxonomy" id="64659"/>
    <lineage>
        <taxon>Eukaryota</taxon>
        <taxon>Fungi</taxon>
        <taxon>Dikarya</taxon>
        <taxon>Basidiomycota</taxon>
        <taxon>Agaricomycotina</taxon>
        <taxon>Agaricomycetes</taxon>
        <taxon>Agaricomycetidae</taxon>
        <taxon>Agaricales</taxon>
        <taxon>Tricholomatineae</taxon>
        <taxon>Clitocybaceae</taxon>
        <taxon>Collybia</taxon>
    </lineage>
</organism>
<keyword evidence="2" id="KW-0813">Transport</keyword>
<evidence type="ECO:0000256" key="4">
    <source>
        <dbReference type="ARBA" id="ARBA00022989"/>
    </source>
</evidence>
<feature type="transmembrane region" description="Helical" evidence="9">
    <location>
        <begin position="419"/>
        <end position="436"/>
    </location>
</feature>
<evidence type="ECO:0000259" key="10">
    <source>
        <dbReference type="Pfam" id="PF07885"/>
    </source>
</evidence>
<evidence type="ECO:0000313" key="12">
    <source>
        <dbReference type="Proteomes" id="UP000807353"/>
    </source>
</evidence>
<feature type="transmembrane region" description="Helical" evidence="9">
    <location>
        <begin position="146"/>
        <end position="164"/>
    </location>
</feature>
<evidence type="ECO:0000256" key="3">
    <source>
        <dbReference type="ARBA" id="ARBA00022692"/>
    </source>
</evidence>
<dbReference type="InterPro" id="IPR003280">
    <property type="entry name" value="2pore_dom_K_chnl"/>
</dbReference>
<feature type="transmembrane region" description="Helical" evidence="9">
    <location>
        <begin position="110"/>
        <end position="134"/>
    </location>
</feature>
<accession>A0A9P5YBI1</accession>
<feature type="transmembrane region" description="Helical" evidence="9">
    <location>
        <begin position="283"/>
        <end position="306"/>
    </location>
</feature>
<sequence length="620" mass="70098">MNDPGLDEPIHNRFGEVTDALRSQVSHESQQSLGPRAAFRHELEVDEDEEEVGFFQPKRWWFTSTAFPLIAGTFGPLANLFSVCALVQTWRVSIPPGMTEAQGLRIKDPPWLLALNSVSLALALLANVLLLLNFAHRIRYSIAQPLTITLWYLAAMFLVVPLGLTKDLEIRPRATHAFSQSYYYALISAAVYIIISTLLVFNTVGAYAFKAYPPSFNSLTIPQRTLMLQTISYVFYLALGAGVFSAIEGWDFVDGLYFSDYTLLTIGLGSDFPLQHTLARALMIPYAACGITMIGLVIGSIRGLVLERGKTQVIRRTLGKQREKHIKNLSGPDEAWKKQEFETMRHIEQRAERIRKYTPLGTSFFAFVVVWLGGALVFWFSENKLQSWTYFESLYFAYTTLLTIGYGDFFPKSNSGKPFFVIWSLIAIPTVTILISDMGDTVIGWLKEGVLWLGERTILPEHKRKRQATERQAGMEQKQKQEDREGRGGEDLRGVRGDVEMLGEVVEREEESRGKGGSLAARIAKEISKVAMNIGHKPPKKYGWHEWTVWLDLLDMGNTSKPEDARDRSSQATIGWTWLGDDGPLLSSVTETEWVLRKLCQRLEEVMENEYEANVRENPS</sequence>
<keyword evidence="4 9" id="KW-1133">Transmembrane helix</keyword>
<evidence type="ECO:0000313" key="11">
    <source>
        <dbReference type="EMBL" id="KAF9465687.1"/>
    </source>
</evidence>
<feature type="domain" description="Potassium channel" evidence="10">
    <location>
        <begin position="367"/>
        <end position="442"/>
    </location>
</feature>
<evidence type="ECO:0000256" key="6">
    <source>
        <dbReference type="ARBA" id="ARBA00023136"/>
    </source>
</evidence>
<comment type="caution">
    <text evidence="11">The sequence shown here is derived from an EMBL/GenBank/DDBJ whole genome shotgun (WGS) entry which is preliminary data.</text>
</comment>
<comment type="subcellular location">
    <subcellularLocation>
        <location evidence="1">Membrane</location>
        <topology evidence="1">Multi-pass membrane protein</topology>
    </subcellularLocation>
</comment>
<dbReference type="PANTHER" id="PTHR11003">
    <property type="entry name" value="POTASSIUM CHANNEL, SUBFAMILY K"/>
    <property type="match status" value="1"/>
</dbReference>
<keyword evidence="5" id="KW-0406">Ion transport</keyword>